<comment type="catalytic activity">
    <reaction evidence="7">
        <text>all-trans-zeaxanthin + 2 O2 = 4,9-dimethyldodeca-2,4,6,8,10-pentaenedial + 2 (3R)-hydroxy-beta-ionone</text>
        <dbReference type="Rhea" id="RHEA:26393"/>
        <dbReference type="ChEBI" id="CHEBI:15379"/>
        <dbReference type="ChEBI" id="CHEBI:27547"/>
        <dbReference type="ChEBI" id="CHEBI:53171"/>
        <dbReference type="ChEBI" id="CHEBI:53173"/>
        <dbReference type="EC" id="1.14.99.n4"/>
    </reaction>
</comment>
<evidence type="ECO:0000313" key="10">
    <source>
        <dbReference type="Proteomes" id="UP000001514"/>
    </source>
</evidence>
<evidence type="ECO:0000256" key="8">
    <source>
        <dbReference type="PIRSR" id="PIRSR604294-1"/>
    </source>
</evidence>
<proteinExistence type="inferred from homology"/>
<dbReference type="HOGENOM" id="CLU_016472_0_2_1"/>
<evidence type="ECO:0000256" key="2">
    <source>
        <dbReference type="ARBA" id="ARBA00022723"/>
    </source>
</evidence>
<dbReference type="AlphaFoldDB" id="D8T1H5"/>
<dbReference type="PANTHER" id="PTHR10543:SF89">
    <property type="entry name" value="CAROTENOID 9,10(9',10')-CLEAVAGE DIOXYGENASE 1"/>
    <property type="match status" value="1"/>
</dbReference>
<dbReference type="KEGG" id="smo:SELMODRAFT_447678"/>
<keyword evidence="10" id="KW-1185">Reference proteome</keyword>
<name>D8T1H5_SELML</name>
<dbReference type="PANTHER" id="PTHR10543">
    <property type="entry name" value="BETA-CAROTENE DIOXYGENASE"/>
    <property type="match status" value="1"/>
</dbReference>
<dbReference type="GO" id="GO:0016121">
    <property type="term" value="P:carotene catabolic process"/>
    <property type="evidence" value="ECO:0000318"/>
    <property type="project" value="GO_Central"/>
</dbReference>
<dbReference type="Gramene" id="EFJ09545">
    <property type="protein sequence ID" value="EFJ09545"/>
    <property type="gene ID" value="SELMODRAFT_447678"/>
</dbReference>
<dbReference type="GO" id="GO:0009570">
    <property type="term" value="C:chloroplast stroma"/>
    <property type="evidence" value="ECO:0000318"/>
    <property type="project" value="GO_Central"/>
</dbReference>
<accession>D8T1H5</accession>
<dbReference type="FunCoup" id="D8T1H5">
    <property type="interactions" value="1605"/>
</dbReference>
<dbReference type="Pfam" id="PF03055">
    <property type="entry name" value="RPE65"/>
    <property type="match status" value="1"/>
</dbReference>
<organism evidence="10">
    <name type="scientific">Selaginella moellendorffii</name>
    <name type="common">Spikemoss</name>
    <dbReference type="NCBI Taxonomy" id="88036"/>
    <lineage>
        <taxon>Eukaryota</taxon>
        <taxon>Viridiplantae</taxon>
        <taxon>Streptophyta</taxon>
        <taxon>Embryophyta</taxon>
        <taxon>Tracheophyta</taxon>
        <taxon>Lycopodiopsida</taxon>
        <taxon>Selaginellales</taxon>
        <taxon>Selaginellaceae</taxon>
        <taxon>Selaginella</taxon>
    </lineage>
</organism>
<evidence type="ECO:0000256" key="4">
    <source>
        <dbReference type="ARBA" id="ARBA00023002"/>
    </source>
</evidence>
<dbReference type="GO" id="GO:0010436">
    <property type="term" value="F:carotenoid dioxygenase activity"/>
    <property type="evidence" value="ECO:0000318"/>
    <property type="project" value="GO_Central"/>
</dbReference>
<dbReference type="OMA" id="VMVKLMH"/>
<evidence type="ECO:0000256" key="6">
    <source>
        <dbReference type="ARBA" id="ARBA00039084"/>
    </source>
</evidence>
<dbReference type="eggNOG" id="KOG1285">
    <property type="taxonomic scope" value="Eukaryota"/>
</dbReference>
<keyword evidence="4" id="KW-0560">Oxidoreductase</keyword>
<dbReference type="STRING" id="88036.D8T1H5"/>
<dbReference type="Proteomes" id="UP000001514">
    <property type="component" value="Unassembled WGS sequence"/>
</dbReference>
<evidence type="ECO:0000256" key="7">
    <source>
        <dbReference type="ARBA" id="ARBA00048709"/>
    </source>
</evidence>
<keyword evidence="5 8" id="KW-0408">Iron</keyword>
<dbReference type="EMBL" id="GL377662">
    <property type="protein sequence ID" value="EFJ09545.1"/>
    <property type="molecule type" value="Genomic_DNA"/>
</dbReference>
<evidence type="ECO:0000256" key="3">
    <source>
        <dbReference type="ARBA" id="ARBA00022964"/>
    </source>
</evidence>
<evidence type="ECO:0000256" key="1">
    <source>
        <dbReference type="ARBA" id="ARBA00006787"/>
    </source>
</evidence>
<feature type="binding site" evidence="8">
    <location>
        <position position="550"/>
    </location>
    <ligand>
        <name>Fe cation</name>
        <dbReference type="ChEBI" id="CHEBI:24875"/>
        <note>catalytic</note>
    </ligand>
</feature>
<evidence type="ECO:0000313" key="9">
    <source>
        <dbReference type="EMBL" id="EFJ09545.1"/>
    </source>
</evidence>
<comment type="similarity">
    <text evidence="1">Belongs to the carotenoid oxygenase family.</text>
</comment>
<keyword evidence="3" id="KW-0223">Dioxygenase</keyword>
<dbReference type="GO" id="GO:0046872">
    <property type="term" value="F:metal ion binding"/>
    <property type="evidence" value="ECO:0007669"/>
    <property type="project" value="UniProtKB-KW"/>
</dbReference>
<dbReference type="EC" id="1.14.99.n4" evidence="6"/>
<evidence type="ECO:0000256" key="5">
    <source>
        <dbReference type="ARBA" id="ARBA00023004"/>
    </source>
</evidence>
<dbReference type="InterPro" id="IPR004294">
    <property type="entry name" value="Carotenoid_Oase"/>
</dbReference>
<dbReference type="InParanoid" id="D8T1H5"/>
<feature type="binding site" evidence="8">
    <location>
        <position position="250"/>
    </location>
    <ligand>
        <name>Fe cation</name>
        <dbReference type="ChEBI" id="CHEBI:24875"/>
        <note>catalytic</note>
    </ligand>
</feature>
<protein>
    <recommendedName>
        <fullName evidence="6">carotenoid 9,10-dioxygenase</fullName>
        <ecNumber evidence="6">1.14.99.n4</ecNumber>
    </recommendedName>
</protein>
<comment type="cofactor">
    <cofactor evidence="8">
        <name>Fe(2+)</name>
        <dbReference type="ChEBI" id="CHEBI:29033"/>
    </cofactor>
    <text evidence="8">Binds 1 Fe(2+) ion per subunit.</text>
</comment>
<keyword evidence="2 8" id="KW-0479">Metal-binding</keyword>
<reference evidence="9 10" key="1">
    <citation type="journal article" date="2011" name="Science">
        <title>The Selaginella genome identifies genetic changes associated with the evolution of vascular plants.</title>
        <authorList>
            <person name="Banks J.A."/>
            <person name="Nishiyama T."/>
            <person name="Hasebe M."/>
            <person name="Bowman J.L."/>
            <person name="Gribskov M."/>
            <person name="dePamphilis C."/>
            <person name="Albert V.A."/>
            <person name="Aono N."/>
            <person name="Aoyama T."/>
            <person name="Ambrose B.A."/>
            <person name="Ashton N.W."/>
            <person name="Axtell M.J."/>
            <person name="Barker E."/>
            <person name="Barker M.S."/>
            <person name="Bennetzen J.L."/>
            <person name="Bonawitz N.D."/>
            <person name="Chapple C."/>
            <person name="Cheng C."/>
            <person name="Correa L.G."/>
            <person name="Dacre M."/>
            <person name="DeBarry J."/>
            <person name="Dreyer I."/>
            <person name="Elias M."/>
            <person name="Engstrom E.M."/>
            <person name="Estelle M."/>
            <person name="Feng L."/>
            <person name="Finet C."/>
            <person name="Floyd S.K."/>
            <person name="Frommer W.B."/>
            <person name="Fujita T."/>
            <person name="Gramzow L."/>
            <person name="Gutensohn M."/>
            <person name="Harholt J."/>
            <person name="Hattori M."/>
            <person name="Heyl A."/>
            <person name="Hirai T."/>
            <person name="Hiwatashi Y."/>
            <person name="Ishikawa M."/>
            <person name="Iwata M."/>
            <person name="Karol K.G."/>
            <person name="Koehler B."/>
            <person name="Kolukisaoglu U."/>
            <person name="Kubo M."/>
            <person name="Kurata T."/>
            <person name="Lalonde S."/>
            <person name="Li K."/>
            <person name="Li Y."/>
            <person name="Litt A."/>
            <person name="Lyons E."/>
            <person name="Manning G."/>
            <person name="Maruyama T."/>
            <person name="Michael T.P."/>
            <person name="Mikami K."/>
            <person name="Miyazaki S."/>
            <person name="Morinaga S."/>
            <person name="Murata T."/>
            <person name="Mueller-Roeber B."/>
            <person name="Nelson D.R."/>
            <person name="Obara M."/>
            <person name="Oguri Y."/>
            <person name="Olmstead R.G."/>
            <person name="Onodera N."/>
            <person name="Petersen B.L."/>
            <person name="Pils B."/>
            <person name="Prigge M."/>
            <person name="Rensing S.A."/>
            <person name="Riano-Pachon D.M."/>
            <person name="Roberts A.W."/>
            <person name="Sato Y."/>
            <person name="Scheller H.V."/>
            <person name="Schulz B."/>
            <person name="Schulz C."/>
            <person name="Shakirov E.V."/>
            <person name="Shibagaki N."/>
            <person name="Shinohara N."/>
            <person name="Shippen D.E."/>
            <person name="Soerensen I."/>
            <person name="Sotooka R."/>
            <person name="Sugimoto N."/>
            <person name="Sugita M."/>
            <person name="Sumikawa N."/>
            <person name="Tanurdzic M."/>
            <person name="Theissen G."/>
            <person name="Ulvskov P."/>
            <person name="Wakazuki S."/>
            <person name="Weng J.K."/>
            <person name="Willats W.W."/>
            <person name="Wipf D."/>
            <person name="Wolf P.G."/>
            <person name="Yang L."/>
            <person name="Zimmer A.D."/>
            <person name="Zhu Q."/>
            <person name="Mitros T."/>
            <person name="Hellsten U."/>
            <person name="Loque D."/>
            <person name="Otillar R."/>
            <person name="Salamov A."/>
            <person name="Schmutz J."/>
            <person name="Shapiro H."/>
            <person name="Lindquist E."/>
            <person name="Lucas S."/>
            <person name="Rokhsar D."/>
            <person name="Grigoriev I.V."/>
        </authorList>
    </citation>
    <scope>NUCLEOTIDE SEQUENCE [LARGE SCALE GENOMIC DNA]</scope>
</reference>
<feature type="binding site" evidence="8">
    <location>
        <position position="363"/>
    </location>
    <ligand>
        <name>Fe cation</name>
        <dbReference type="ChEBI" id="CHEBI:24875"/>
        <note>catalytic</note>
    </ligand>
</feature>
<gene>
    <name evidence="9" type="primary">CCD1A-2</name>
    <name evidence="9" type="ORF">SELMODRAFT_447678</name>
</gene>
<sequence>MGTERLRKESQDKFLGSLPLGVRIVQPRTPGIGARIAAKLCDGIEALLVQLFSSASSKSNLFLQDNFAPVGESGPFVDLPVTGTLPECLNGEFVRTGPNPRFEPTAGYHWYESGSFFRFFFSILSPSYLMLHGLRIKDGKANYVSRYVKTSKLKQEEFYGTPTFLKLGDLKGILGIFLANVFRLRVALGVVDAEYGMGTANTAMVYHNKKLLALLEADKPYAIRMLDDGNLETIGVLDYDKRLSHAVTAHPKVDPVTGEMFFFCYQQQTPYVIYRVISKDGTLHDPVSINIPDPVMMHDFAITENYAVFMDLPVPFKPKNMGEGKMIISFDSTKKSRFGVLPRYALSDSQMRWFHLPSCYIFHTANAWEDGDEVVLVACRMPKFDMELMKDYVDHVLELYEFRFNMKSGAALQRPLSKGPAVEFPRINENYIGRKQRYVYAAVFHDQVRIKGVAKFDLHKDPELSKDGGNPVGSNVVGEFMYGSRRFGSEVVFVPKSSDKDADEDDGYLISFVYDERAGKSEAVVIDAKTMAADPVAVVSIPVRIPYGFHLIFVNEDQLENQA</sequence>
<feature type="binding site" evidence="8">
    <location>
        <position position="298"/>
    </location>
    <ligand>
        <name>Fe cation</name>
        <dbReference type="ChEBI" id="CHEBI:24875"/>
        <note>catalytic</note>
    </ligand>
</feature>